<proteinExistence type="predicted"/>
<reference evidence="2" key="1">
    <citation type="journal article" date="2022" name="Mol. Ecol. Resour.">
        <title>The genomes of chicory, endive, great burdock and yacon provide insights into Asteraceae palaeo-polyploidization history and plant inulin production.</title>
        <authorList>
            <person name="Fan W."/>
            <person name="Wang S."/>
            <person name="Wang H."/>
            <person name="Wang A."/>
            <person name="Jiang F."/>
            <person name="Liu H."/>
            <person name="Zhao H."/>
            <person name="Xu D."/>
            <person name="Zhang Y."/>
        </authorList>
    </citation>
    <scope>NUCLEOTIDE SEQUENCE [LARGE SCALE GENOMIC DNA]</scope>
    <source>
        <strain evidence="2">cv. Niubang</strain>
    </source>
</reference>
<dbReference type="Proteomes" id="UP001055879">
    <property type="component" value="Linkage Group LG05"/>
</dbReference>
<evidence type="ECO:0000313" key="2">
    <source>
        <dbReference type="Proteomes" id="UP001055879"/>
    </source>
</evidence>
<evidence type="ECO:0000313" key="1">
    <source>
        <dbReference type="EMBL" id="KAI3729206.1"/>
    </source>
</evidence>
<dbReference type="EMBL" id="CM042051">
    <property type="protein sequence ID" value="KAI3729206.1"/>
    <property type="molecule type" value="Genomic_DNA"/>
</dbReference>
<name>A0ACB9C4M2_ARCLA</name>
<sequence length="108" mass="11800">MDNFGSNQGYVDGVAAMDSNVSGQDAMYSQFSGFEDDNVADLQVSVDAVVDVDESLFTSEACNDDIVLAFDSLRCNSTHIVIGNSQTEDYFRAEDCFVNDVEVNDEDD</sequence>
<keyword evidence="2" id="KW-1185">Reference proteome</keyword>
<accession>A0ACB9C4M2</accession>
<comment type="caution">
    <text evidence="1">The sequence shown here is derived from an EMBL/GenBank/DDBJ whole genome shotgun (WGS) entry which is preliminary data.</text>
</comment>
<organism evidence="1 2">
    <name type="scientific">Arctium lappa</name>
    <name type="common">Greater burdock</name>
    <name type="synonym">Lappa major</name>
    <dbReference type="NCBI Taxonomy" id="4217"/>
    <lineage>
        <taxon>Eukaryota</taxon>
        <taxon>Viridiplantae</taxon>
        <taxon>Streptophyta</taxon>
        <taxon>Embryophyta</taxon>
        <taxon>Tracheophyta</taxon>
        <taxon>Spermatophyta</taxon>
        <taxon>Magnoliopsida</taxon>
        <taxon>eudicotyledons</taxon>
        <taxon>Gunneridae</taxon>
        <taxon>Pentapetalae</taxon>
        <taxon>asterids</taxon>
        <taxon>campanulids</taxon>
        <taxon>Asterales</taxon>
        <taxon>Asteraceae</taxon>
        <taxon>Carduoideae</taxon>
        <taxon>Cardueae</taxon>
        <taxon>Arctiinae</taxon>
        <taxon>Arctium</taxon>
    </lineage>
</organism>
<protein>
    <submittedName>
        <fullName evidence="1">Uncharacterized protein</fullName>
    </submittedName>
</protein>
<reference evidence="1 2" key="2">
    <citation type="journal article" date="2022" name="Mol. Ecol. Resour.">
        <title>The genomes of chicory, endive, great burdock and yacon provide insights into Asteraceae paleo-polyploidization history and plant inulin production.</title>
        <authorList>
            <person name="Fan W."/>
            <person name="Wang S."/>
            <person name="Wang H."/>
            <person name="Wang A."/>
            <person name="Jiang F."/>
            <person name="Liu H."/>
            <person name="Zhao H."/>
            <person name="Xu D."/>
            <person name="Zhang Y."/>
        </authorList>
    </citation>
    <scope>NUCLEOTIDE SEQUENCE [LARGE SCALE GENOMIC DNA]</scope>
    <source>
        <strain evidence="2">cv. Niubang</strain>
    </source>
</reference>
<gene>
    <name evidence="1" type="ORF">L6452_17859</name>
</gene>